<feature type="compositionally biased region" description="Polar residues" evidence="1">
    <location>
        <begin position="514"/>
        <end position="523"/>
    </location>
</feature>
<organism evidence="2 3">
    <name type="scientific">Laetiporus sulphureus 93-53</name>
    <dbReference type="NCBI Taxonomy" id="1314785"/>
    <lineage>
        <taxon>Eukaryota</taxon>
        <taxon>Fungi</taxon>
        <taxon>Dikarya</taxon>
        <taxon>Basidiomycota</taxon>
        <taxon>Agaricomycotina</taxon>
        <taxon>Agaricomycetes</taxon>
        <taxon>Polyporales</taxon>
        <taxon>Laetiporus</taxon>
    </lineage>
</organism>
<name>A0A165DDW8_9APHY</name>
<dbReference type="InParanoid" id="A0A165DDW8"/>
<feature type="compositionally biased region" description="Basic residues" evidence="1">
    <location>
        <begin position="585"/>
        <end position="594"/>
    </location>
</feature>
<reference evidence="2 3" key="1">
    <citation type="journal article" date="2016" name="Mol. Biol. Evol.">
        <title>Comparative Genomics of Early-Diverging Mushroom-Forming Fungi Provides Insights into the Origins of Lignocellulose Decay Capabilities.</title>
        <authorList>
            <person name="Nagy L.G."/>
            <person name="Riley R."/>
            <person name="Tritt A."/>
            <person name="Adam C."/>
            <person name="Daum C."/>
            <person name="Floudas D."/>
            <person name="Sun H."/>
            <person name="Yadav J.S."/>
            <person name="Pangilinan J."/>
            <person name="Larsson K.H."/>
            <person name="Matsuura K."/>
            <person name="Barry K."/>
            <person name="Labutti K."/>
            <person name="Kuo R."/>
            <person name="Ohm R.A."/>
            <person name="Bhattacharya S.S."/>
            <person name="Shirouzu T."/>
            <person name="Yoshinaga Y."/>
            <person name="Martin F.M."/>
            <person name="Grigoriev I.V."/>
            <person name="Hibbett D.S."/>
        </authorList>
    </citation>
    <scope>NUCLEOTIDE SEQUENCE [LARGE SCALE GENOMIC DNA]</scope>
    <source>
        <strain evidence="2 3">93-53</strain>
    </source>
</reference>
<feature type="region of interest" description="Disordered" evidence="1">
    <location>
        <begin position="194"/>
        <end position="215"/>
    </location>
</feature>
<dbReference type="RefSeq" id="XP_040762404.1">
    <property type="nucleotide sequence ID" value="XM_040907153.1"/>
</dbReference>
<feature type="compositionally biased region" description="Polar residues" evidence="1">
    <location>
        <begin position="490"/>
        <end position="506"/>
    </location>
</feature>
<evidence type="ECO:0000256" key="1">
    <source>
        <dbReference type="SAM" id="MobiDB-lite"/>
    </source>
</evidence>
<protein>
    <submittedName>
        <fullName evidence="2">Uncharacterized protein</fullName>
    </submittedName>
</protein>
<dbReference type="Proteomes" id="UP000076871">
    <property type="component" value="Unassembled WGS sequence"/>
</dbReference>
<keyword evidence="3" id="KW-1185">Reference proteome</keyword>
<dbReference type="STRING" id="1314785.A0A165DDW8"/>
<dbReference type="EMBL" id="KV427635">
    <property type="protein sequence ID" value="KZT04664.1"/>
    <property type="molecule type" value="Genomic_DNA"/>
</dbReference>
<dbReference type="GeneID" id="63824182"/>
<gene>
    <name evidence="2" type="ORF">LAESUDRAFT_715460</name>
</gene>
<feature type="region of interest" description="Disordered" evidence="1">
    <location>
        <begin position="479"/>
        <end position="594"/>
    </location>
</feature>
<proteinExistence type="predicted"/>
<dbReference type="AlphaFoldDB" id="A0A165DDW8"/>
<evidence type="ECO:0000313" key="3">
    <source>
        <dbReference type="Proteomes" id="UP000076871"/>
    </source>
</evidence>
<accession>A0A165DDW8</accession>
<feature type="compositionally biased region" description="Basic and acidic residues" evidence="1">
    <location>
        <begin position="553"/>
        <end position="562"/>
    </location>
</feature>
<sequence>MDLSGATKPIGRRRLKLVEIYSQKYYNTKVRADVKKAIAEQSLGLKQTLTVIKSLTEKAFAEEDETIKEEVQAEFEAQMDVRNEDGEGSEVTPMPAAQQQMLEFLPSIVRKFLGELAQKTGWSFSLFGGGPCPEEDGDIRTFSYHHGKTSVGHHFGDVQPDFKSQVIKPYIEFLNVVYPADVRARFTLQALAEDRDEDEDAHSELNNERVSQLDPDDLQQVLDGMELDLDNVDADSDTALLSDEDGIHVSVTNDGIEEPTALGQSGNETAIDVSPVTSYRTTSSVECPGSAGPSIAQINTLPPASNALGLDDIMPSHLPIAVSTVAPATTCIVPTPIYSASIAMQQGPRHAHPTAEQIQGYDARCWNQQSETPWTLSDHNGMLTEMTNIGLDNAYDINFDFTNFSYTEVLNAPLFPPLITATSHIDNPLVIQAPTASSMSAAPSTFLFPPNLPSSLPSLSVLSTSAAVLPVMEAPNSQGDTATGLGATSPAAQVSHEQQADAATSSVPPPMTAKQPNADSDASSHPKRQTKKPVRLDATPLWKQRVLPASGAKRVEKEKQQCAKENGPSEVGQKRQPTGQIAQRRGGRNKKART</sequence>
<dbReference type="OrthoDB" id="2803524at2759"/>
<evidence type="ECO:0000313" key="2">
    <source>
        <dbReference type="EMBL" id="KZT04664.1"/>
    </source>
</evidence>